<evidence type="ECO:0000256" key="1">
    <source>
        <dbReference type="SAM" id="MobiDB-lite"/>
    </source>
</evidence>
<dbReference type="Proteomes" id="UP001176941">
    <property type="component" value="Chromosome 16"/>
</dbReference>
<accession>A0ABN8YEI6</accession>
<dbReference type="EMBL" id="OX459952">
    <property type="protein sequence ID" value="CAI9158144.1"/>
    <property type="molecule type" value="Genomic_DNA"/>
</dbReference>
<feature type="compositionally biased region" description="Low complexity" evidence="1">
    <location>
        <begin position="62"/>
        <end position="78"/>
    </location>
</feature>
<feature type="compositionally biased region" description="Low complexity" evidence="1">
    <location>
        <begin position="96"/>
        <end position="117"/>
    </location>
</feature>
<feature type="compositionally biased region" description="Basic residues" evidence="1">
    <location>
        <begin position="35"/>
        <end position="46"/>
    </location>
</feature>
<evidence type="ECO:0000313" key="3">
    <source>
        <dbReference type="Proteomes" id="UP001176941"/>
    </source>
</evidence>
<reference evidence="2" key="1">
    <citation type="submission" date="2023-04" db="EMBL/GenBank/DDBJ databases">
        <authorList>
            <consortium name="ELIXIR-Norway"/>
        </authorList>
    </citation>
    <scope>NUCLEOTIDE SEQUENCE [LARGE SCALE GENOMIC DNA]</scope>
</reference>
<feature type="region of interest" description="Disordered" evidence="1">
    <location>
        <begin position="1"/>
        <end position="117"/>
    </location>
</feature>
<organism evidence="2 3">
    <name type="scientific">Rangifer tarandus platyrhynchus</name>
    <name type="common">Svalbard reindeer</name>
    <dbReference type="NCBI Taxonomy" id="3082113"/>
    <lineage>
        <taxon>Eukaryota</taxon>
        <taxon>Metazoa</taxon>
        <taxon>Chordata</taxon>
        <taxon>Craniata</taxon>
        <taxon>Vertebrata</taxon>
        <taxon>Euteleostomi</taxon>
        <taxon>Mammalia</taxon>
        <taxon>Eutheria</taxon>
        <taxon>Laurasiatheria</taxon>
        <taxon>Artiodactyla</taxon>
        <taxon>Ruminantia</taxon>
        <taxon>Pecora</taxon>
        <taxon>Cervidae</taxon>
        <taxon>Odocoileinae</taxon>
        <taxon>Rangifer</taxon>
    </lineage>
</organism>
<gene>
    <name evidence="2" type="ORF">MRATA1EN1_LOCUS7106</name>
</gene>
<name>A0ABN8YEI6_RANTA</name>
<protein>
    <submittedName>
        <fullName evidence="2">Uncharacterized protein</fullName>
    </submittedName>
</protein>
<sequence length="117" mass="12044">MRDRGRRSPSSPAFVRLALLPPHSAAVARPEPGAKSKRRLTRKTRHMSFSPPPPRRRGGRADGSPAPEAAAAAAAAAASTPCSRGRPGAPRETGFAAVAPRRAGPARLAAKAAVAAR</sequence>
<keyword evidence="3" id="KW-1185">Reference proteome</keyword>
<evidence type="ECO:0000313" key="2">
    <source>
        <dbReference type="EMBL" id="CAI9158144.1"/>
    </source>
</evidence>
<proteinExistence type="predicted"/>